<dbReference type="SUPFAM" id="SSF56784">
    <property type="entry name" value="HAD-like"/>
    <property type="match status" value="1"/>
</dbReference>
<feature type="active site" description="Proton donor/acceptor" evidence="10">
    <location>
        <position position="13"/>
    </location>
</feature>
<dbReference type="UniPathway" id="UPA00126">
    <property type="reaction ID" value="UER00424"/>
</dbReference>
<proteinExistence type="inferred from homology"/>
<feature type="binding site" evidence="11">
    <location>
        <position position="180"/>
    </location>
    <ligand>
        <name>alpha-D-mannose 1-phosphate</name>
        <dbReference type="ChEBI" id="CHEBI:58409"/>
    </ligand>
</feature>
<dbReference type="GO" id="GO:0016791">
    <property type="term" value="F:phosphatase activity"/>
    <property type="evidence" value="ECO:0007669"/>
    <property type="project" value="UniProtKB-ARBA"/>
</dbReference>
<name>A0A3Q9G6E9_9ACTO</name>
<dbReference type="InterPro" id="IPR043169">
    <property type="entry name" value="PMM_cap"/>
</dbReference>
<dbReference type="EMBL" id="CP034593">
    <property type="protein sequence ID" value="AZQ76743.1"/>
    <property type="molecule type" value="Genomic_DNA"/>
</dbReference>
<dbReference type="InterPro" id="IPR023214">
    <property type="entry name" value="HAD_sf"/>
</dbReference>
<feature type="binding site" evidence="11">
    <location>
        <position position="182"/>
    </location>
    <ligand>
        <name>alpha-D-mannose 1-phosphate</name>
        <dbReference type="ChEBI" id="CHEBI:58409"/>
    </ligand>
</feature>
<dbReference type="Gene3D" id="3.30.1240.20">
    <property type="match status" value="1"/>
</dbReference>
<evidence type="ECO:0000256" key="2">
    <source>
        <dbReference type="ARBA" id="ARBA00004699"/>
    </source>
</evidence>
<evidence type="ECO:0000256" key="12">
    <source>
        <dbReference type="PIRSR" id="PIRSR605002-3"/>
    </source>
</evidence>
<dbReference type="EC" id="5.4.2.8" evidence="5"/>
<dbReference type="Pfam" id="PF03332">
    <property type="entry name" value="PMM"/>
    <property type="match status" value="1"/>
</dbReference>
<dbReference type="OrthoDB" id="2241234at2"/>
<keyword evidence="6" id="KW-0963">Cytoplasm</keyword>
<dbReference type="GO" id="GO:0004615">
    <property type="term" value="F:phosphomannomutase activity"/>
    <property type="evidence" value="ECO:0007669"/>
    <property type="project" value="UniProtKB-EC"/>
</dbReference>
<feature type="binding site" evidence="11">
    <location>
        <position position="129"/>
    </location>
    <ligand>
        <name>alpha-D-mannose 1-phosphate</name>
        <dbReference type="ChEBI" id="CHEBI:58409"/>
    </ligand>
</feature>
<dbReference type="GO" id="GO:0046872">
    <property type="term" value="F:metal ion binding"/>
    <property type="evidence" value="ECO:0007669"/>
    <property type="project" value="UniProtKB-KW"/>
</dbReference>
<evidence type="ECO:0000256" key="8">
    <source>
        <dbReference type="ARBA" id="ARBA00022842"/>
    </source>
</evidence>
<feature type="active site" description="Nucleophile" evidence="10">
    <location>
        <position position="11"/>
    </location>
</feature>
<feature type="binding site" evidence="12">
    <location>
        <position position="213"/>
    </location>
    <ligand>
        <name>Mg(2+)</name>
        <dbReference type="ChEBI" id="CHEBI:18420"/>
        <label>1</label>
    </ligand>
</feature>
<comment type="similarity">
    <text evidence="3">Belongs to the eukaryotic PMM family.</text>
</comment>
<dbReference type="NCBIfam" id="TIGR01484">
    <property type="entry name" value="HAD-SF-IIB"/>
    <property type="match status" value="1"/>
</dbReference>
<gene>
    <name evidence="13" type="ORF">EJ997_04670</name>
</gene>
<comment type="cofactor">
    <cofactor evidence="12">
        <name>Mg(2+)</name>
        <dbReference type="ChEBI" id="CHEBI:18420"/>
    </cofactor>
</comment>
<evidence type="ECO:0000256" key="7">
    <source>
        <dbReference type="ARBA" id="ARBA00022723"/>
    </source>
</evidence>
<organism evidence="13 14">
    <name type="scientific">Flaviflexus ciconiae</name>
    <dbReference type="NCBI Taxonomy" id="2496867"/>
    <lineage>
        <taxon>Bacteria</taxon>
        <taxon>Bacillati</taxon>
        <taxon>Actinomycetota</taxon>
        <taxon>Actinomycetes</taxon>
        <taxon>Actinomycetales</taxon>
        <taxon>Actinomycetaceae</taxon>
        <taxon>Flaviflexus</taxon>
    </lineage>
</organism>
<evidence type="ECO:0000256" key="6">
    <source>
        <dbReference type="ARBA" id="ARBA00022490"/>
    </source>
</evidence>
<evidence type="ECO:0000313" key="13">
    <source>
        <dbReference type="EMBL" id="AZQ76743.1"/>
    </source>
</evidence>
<comment type="subcellular location">
    <subcellularLocation>
        <location evidence="1">Cytoplasm</location>
    </subcellularLocation>
</comment>
<dbReference type="RefSeq" id="WP_126703551.1">
    <property type="nucleotide sequence ID" value="NZ_CP034593.1"/>
</dbReference>
<dbReference type="Gene3D" id="3.40.50.1000">
    <property type="entry name" value="HAD superfamily/HAD-like"/>
    <property type="match status" value="1"/>
</dbReference>
<dbReference type="AlphaFoldDB" id="A0A3Q9G6E9"/>
<keyword evidence="9" id="KW-0413">Isomerase</keyword>
<reference evidence="13 14" key="1">
    <citation type="submission" date="2018-12" db="EMBL/GenBank/DDBJ databases">
        <title>Complete genome sequence of Flaviflexus sp. H23T48.</title>
        <authorList>
            <person name="Bae J.-W."/>
            <person name="Lee J.-Y."/>
        </authorList>
    </citation>
    <scope>NUCLEOTIDE SEQUENCE [LARGE SCALE GENOMIC DNA]</scope>
    <source>
        <strain evidence="13 14">H23T48</strain>
    </source>
</reference>
<dbReference type="InterPro" id="IPR006379">
    <property type="entry name" value="HAD-SF_hydro_IIB"/>
</dbReference>
<sequence>MSSHYRLVAFDLDDTLAPSKSPIPERMALALVELLDCADVCIISGGNVEQFERQVLNHLKAGHQALEHLHLMPTCGTRYLRFQDGVWTTIYAHDLSEDERDSAIASLRERAEDLGFWEEETWGDVIEDRGSQITFSALGQQAPIEAKRAWDPDGSKKEALRDAVAADLPELEVRSGGSTSIDITATGVDKAFGITRLAEYTGVAFDDMLFVGDRLDPGGNDYPVVALGCKTVAVDDWEDTARFVEKLVKTFPA</sequence>
<feature type="binding site" evidence="12">
    <location>
        <position position="11"/>
    </location>
    <ligand>
        <name>Mg(2+)</name>
        <dbReference type="ChEBI" id="CHEBI:18420"/>
        <label>1</label>
    </ligand>
</feature>
<keyword evidence="7 12" id="KW-0479">Metal-binding</keyword>
<evidence type="ECO:0000256" key="4">
    <source>
        <dbReference type="ARBA" id="ARBA00011738"/>
    </source>
</evidence>
<evidence type="ECO:0000256" key="9">
    <source>
        <dbReference type="ARBA" id="ARBA00023235"/>
    </source>
</evidence>
<dbReference type="SFLD" id="SFLDG01143">
    <property type="entry name" value="C2.B.3:_Phosphomannomutase_Lik"/>
    <property type="match status" value="1"/>
</dbReference>
<dbReference type="Proteomes" id="UP000280344">
    <property type="component" value="Chromosome"/>
</dbReference>
<dbReference type="InterPro" id="IPR005002">
    <property type="entry name" value="PMM"/>
</dbReference>
<evidence type="ECO:0000256" key="11">
    <source>
        <dbReference type="PIRSR" id="PIRSR605002-2"/>
    </source>
</evidence>
<dbReference type="GO" id="GO:0009298">
    <property type="term" value="P:GDP-mannose biosynthetic process"/>
    <property type="evidence" value="ECO:0007669"/>
    <property type="project" value="UniProtKB-UniPathway"/>
</dbReference>
<evidence type="ECO:0000313" key="14">
    <source>
        <dbReference type="Proteomes" id="UP000280344"/>
    </source>
</evidence>
<dbReference type="InterPro" id="IPR036412">
    <property type="entry name" value="HAD-like_sf"/>
</dbReference>
<protein>
    <recommendedName>
        <fullName evidence="5">phosphomannomutase</fullName>
        <ecNumber evidence="5">5.4.2.8</ecNumber>
    </recommendedName>
</protein>
<dbReference type="SFLD" id="SFLDS00003">
    <property type="entry name" value="Haloacid_Dehalogenase"/>
    <property type="match status" value="1"/>
</dbReference>
<keyword evidence="14" id="KW-1185">Reference proteome</keyword>
<evidence type="ECO:0000256" key="10">
    <source>
        <dbReference type="PIRSR" id="PIRSR605002-1"/>
    </source>
</evidence>
<keyword evidence="8 12" id="KW-0460">Magnesium</keyword>
<comment type="subunit">
    <text evidence="4">Homodimer.</text>
</comment>
<evidence type="ECO:0000256" key="5">
    <source>
        <dbReference type="ARBA" id="ARBA00012730"/>
    </source>
</evidence>
<comment type="pathway">
    <text evidence="2">Nucleotide-sugar biosynthesis; GDP-alpha-D-mannose biosynthesis; alpha-D-mannose 1-phosphate from D-fructose 6-phosphate: step 2/2.</text>
</comment>
<accession>A0A3Q9G6E9</accession>
<dbReference type="KEGG" id="flh:EJ997_04670"/>
<dbReference type="GO" id="GO:0005737">
    <property type="term" value="C:cytoplasm"/>
    <property type="evidence" value="ECO:0007669"/>
    <property type="project" value="UniProtKB-SubCell"/>
</dbReference>
<evidence type="ECO:0000256" key="3">
    <source>
        <dbReference type="ARBA" id="ARBA00009736"/>
    </source>
</evidence>
<keyword evidence="13" id="KW-0378">Hydrolase</keyword>
<dbReference type="SFLD" id="SFLDG01140">
    <property type="entry name" value="C2.B:_Phosphomannomutase_and_P"/>
    <property type="match status" value="1"/>
</dbReference>
<feature type="binding site" evidence="12">
    <location>
        <position position="13"/>
    </location>
    <ligand>
        <name>Mg(2+)</name>
        <dbReference type="ChEBI" id="CHEBI:18420"/>
        <label>1</label>
    </ligand>
</feature>
<evidence type="ECO:0000256" key="1">
    <source>
        <dbReference type="ARBA" id="ARBA00004496"/>
    </source>
</evidence>